<dbReference type="GO" id="GO:0005739">
    <property type="term" value="C:mitochondrion"/>
    <property type="evidence" value="ECO:0007669"/>
    <property type="project" value="TreeGrafter"/>
</dbReference>
<protein>
    <submittedName>
        <fullName evidence="2">Uncharacterized protein</fullName>
    </submittedName>
</protein>
<dbReference type="GO" id="GO:0005829">
    <property type="term" value="C:cytosol"/>
    <property type="evidence" value="ECO:0007669"/>
    <property type="project" value="TreeGrafter"/>
</dbReference>
<dbReference type="NCBIfam" id="TIGR00004">
    <property type="entry name" value="Rid family detoxifying hydrolase"/>
    <property type="match status" value="1"/>
</dbReference>
<dbReference type="InterPro" id="IPR035959">
    <property type="entry name" value="RutC-like_sf"/>
</dbReference>
<dbReference type="Pfam" id="PF01042">
    <property type="entry name" value="Ribonuc_L-PSP"/>
    <property type="match status" value="1"/>
</dbReference>
<dbReference type="CDD" id="cd00448">
    <property type="entry name" value="YjgF_YER057c_UK114_family"/>
    <property type="match status" value="1"/>
</dbReference>
<dbReference type="AlphaFoldDB" id="A0A9P0DPP2"/>
<dbReference type="OrthoDB" id="309640at2759"/>
<name>A0A9P0DPP2_PHACE</name>
<dbReference type="PANTHER" id="PTHR11803:SF39">
    <property type="entry name" value="2-IMINOBUTANOATE_2-IMINOPROPANOATE DEAMINASE"/>
    <property type="match status" value="1"/>
</dbReference>
<reference evidence="2" key="1">
    <citation type="submission" date="2022-01" db="EMBL/GenBank/DDBJ databases">
        <authorList>
            <person name="King R."/>
        </authorList>
    </citation>
    <scope>NUCLEOTIDE SEQUENCE</scope>
</reference>
<dbReference type="Gene3D" id="3.30.1330.40">
    <property type="entry name" value="RutC-like"/>
    <property type="match status" value="1"/>
</dbReference>
<dbReference type="SUPFAM" id="SSF55298">
    <property type="entry name" value="YjgF-like"/>
    <property type="match status" value="1"/>
</dbReference>
<gene>
    <name evidence="2" type="ORF">PHAECO_LOCUS11839</name>
</gene>
<proteinExistence type="inferred from homology"/>
<dbReference type="PANTHER" id="PTHR11803">
    <property type="entry name" value="2-IMINOBUTANOATE/2-IMINOPROPANOATE DEAMINASE RIDA"/>
    <property type="match status" value="1"/>
</dbReference>
<dbReference type="Proteomes" id="UP001153737">
    <property type="component" value="Chromosome 8"/>
</dbReference>
<dbReference type="InterPro" id="IPR006175">
    <property type="entry name" value="YjgF/YER057c/UK114"/>
</dbReference>
<keyword evidence="3" id="KW-1185">Reference proteome</keyword>
<dbReference type="FunFam" id="3.30.1330.40:FF:000001">
    <property type="entry name" value="L-PSP family endoribonuclease"/>
    <property type="match status" value="1"/>
</dbReference>
<evidence type="ECO:0000256" key="1">
    <source>
        <dbReference type="ARBA" id="ARBA00010552"/>
    </source>
</evidence>
<dbReference type="EMBL" id="OU896714">
    <property type="protein sequence ID" value="CAH1179328.1"/>
    <property type="molecule type" value="Genomic_DNA"/>
</dbReference>
<evidence type="ECO:0000313" key="2">
    <source>
        <dbReference type="EMBL" id="CAH1179328.1"/>
    </source>
</evidence>
<dbReference type="InterPro" id="IPR006056">
    <property type="entry name" value="RidA"/>
</dbReference>
<evidence type="ECO:0000313" key="3">
    <source>
        <dbReference type="Proteomes" id="UP001153737"/>
    </source>
</evidence>
<dbReference type="GO" id="GO:0019239">
    <property type="term" value="F:deaminase activity"/>
    <property type="evidence" value="ECO:0007669"/>
    <property type="project" value="TreeGrafter"/>
</dbReference>
<sequence>MSSSIRTLIRTPNAPQFPSVPINQAIVFDNTIYCSGVIGVDKDTMKMVDSSFAAEVRQVMRNLSAILQAGNSSLENLLKVTVYLNDINDFATMNEVYREFITSNFPARTGFQVGKLPMNARVEIDAIAATGNVRTVIRE</sequence>
<organism evidence="2 3">
    <name type="scientific">Phaedon cochleariae</name>
    <name type="common">Mustard beetle</name>
    <dbReference type="NCBI Taxonomy" id="80249"/>
    <lineage>
        <taxon>Eukaryota</taxon>
        <taxon>Metazoa</taxon>
        <taxon>Ecdysozoa</taxon>
        <taxon>Arthropoda</taxon>
        <taxon>Hexapoda</taxon>
        <taxon>Insecta</taxon>
        <taxon>Pterygota</taxon>
        <taxon>Neoptera</taxon>
        <taxon>Endopterygota</taxon>
        <taxon>Coleoptera</taxon>
        <taxon>Polyphaga</taxon>
        <taxon>Cucujiformia</taxon>
        <taxon>Chrysomeloidea</taxon>
        <taxon>Chrysomelidae</taxon>
        <taxon>Chrysomelinae</taxon>
        <taxon>Chrysomelini</taxon>
        <taxon>Phaedon</taxon>
    </lineage>
</organism>
<reference evidence="2" key="2">
    <citation type="submission" date="2022-10" db="EMBL/GenBank/DDBJ databases">
        <authorList>
            <consortium name="ENA_rothamsted_submissions"/>
            <consortium name="culmorum"/>
            <person name="King R."/>
        </authorList>
    </citation>
    <scope>NUCLEOTIDE SEQUENCE</scope>
</reference>
<accession>A0A9P0DPP2</accession>
<comment type="similarity">
    <text evidence="1">Belongs to the RutC family.</text>
</comment>